<reference evidence="2 3" key="1">
    <citation type="submission" date="2021-05" db="EMBL/GenBank/DDBJ databases">
        <title>Draft Genome Sequences of Clinical Respiratory Isolates of Mycobacterium goodii Recovered in Ireland.</title>
        <authorList>
            <person name="Flanagan P.R."/>
            <person name="Mok S."/>
            <person name="Roycroft E."/>
            <person name="Rogers T.R."/>
            <person name="Fitzgibbon M."/>
        </authorList>
    </citation>
    <scope>NUCLEOTIDE SEQUENCE [LARGE SCALE GENOMIC DNA]</scope>
    <source>
        <strain evidence="2 3">14IE55</strain>
    </source>
</reference>
<name>A0ABS6HRS1_MYCGD</name>
<gene>
    <name evidence="2" type="ORF">KL859_18895</name>
</gene>
<evidence type="ECO:0000313" key="3">
    <source>
        <dbReference type="Proteomes" id="UP000696413"/>
    </source>
</evidence>
<protein>
    <submittedName>
        <fullName evidence="2">Uncharacterized protein</fullName>
    </submittedName>
</protein>
<dbReference type="Proteomes" id="UP000696413">
    <property type="component" value="Unassembled WGS sequence"/>
</dbReference>
<proteinExistence type="predicted"/>
<organism evidence="2 3">
    <name type="scientific">Mycolicibacterium goodii</name>
    <name type="common">Mycobacterium goodii</name>
    <dbReference type="NCBI Taxonomy" id="134601"/>
    <lineage>
        <taxon>Bacteria</taxon>
        <taxon>Bacillati</taxon>
        <taxon>Actinomycetota</taxon>
        <taxon>Actinomycetes</taxon>
        <taxon>Mycobacteriales</taxon>
        <taxon>Mycobacteriaceae</taxon>
        <taxon>Mycolicibacterium</taxon>
    </lineage>
</organism>
<dbReference type="EMBL" id="JAHBOM010000013">
    <property type="protein sequence ID" value="MBU8824928.1"/>
    <property type="molecule type" value="Genomic_DNA"/>
</dbReference>
<accession>A0ABS6HRS1</accession>
<feature type="region of interest" description="Disordered" evidence="1">
    <location>
        <begin position="1"/>
        <end position="26"/>
    </location>
</feature>
<evidence type="ECO:0000313" key="2">
    <source>
        <dbReference type="EMBL" id="MBU8824928.1"/>
    </source>
</evidence>
<comment type="caution">
    <text evidence="2">The sequence shown here is derived from an EMBL/GenBank/DDBJ whole genome shotgun (WGS) entry which is preliminary data.</text>
</comment>
<keyword evidence="3" id="KW-1185">Reference proteome</keyword>
<evidence type="ECO:0000256" key="1">
    <source>
        <dbReference type="SAM" id="MobiDB-lite"/>
    </source>
</evidence>
<sequence length="310" mass="33260">MTLSVADGQGDQSPSEAAPSTVGEVDSDIASASDIGPVAIITEDPTCPAQRPIVSTLAGKTNAGWDKRDPAVPATQWTPEVRAQHEAVAQAMRNAADQFVQFAEITPHRVMREIYEQFIAYARAYAASVPTYTPVADHSARFAVAAAEAISRICAAIEYGSAAARAPLVKEPLEIPANVAPTGDPSAPERFLSEPNPVCDDWNTALMQFQDETANWRNTDPNIPAGEWTPEQEQLNAEVAPVMRRFATQLRALGRESGNLVFADFANLSAQYRTALEKGLPTYVPADDYLAGASARLNQMVNSACQAADE</sequence>